<dbReference type="EMBL" id="SPKJ01000072">
    <property type="protein sequence ID" value="MYZ49389.1"/>
    <property type="molecule type" value="Genomic_DNA"/>
</dbReference>
<keyword evidence="10" id="KW-1185">Reference proteome</keyword>
<dbReference type="InterPro" id="IPR002938">
    <property type="entry name" value="FAD-bd"/>
</dbReference>
<evidence type="ECO:0000313" key="9">
    <source>
        <dbReference type="EMBL" id="MYZ49389.1"/>
    </source>
</evidence>
<dbReference type="Pfam" id="PF01494">
    <property type="entry name" value="FAD_binding_3"/>
    <property type="match status" value="1"/>
</dbReference>
<dbReference type="PANTHER" id="PTHR43876:SF7">
    <property type="entry name" value="UBIQUINONE BIOSYNTHESIS MONOOXYGENASE COQ6, MITOCHONDRIAL"/>
    <property type="match status" value="1"/>
</dbReference>
<dbReference type="Gene3D" id="3.50.50.60">
    <property type="entry name" value="FAD/NAD(P)-binding domain"/>
    <property type="match status" value="2"/>
</dbReference>
<dbReference type="PANTHER" id="PTHR43876">
    <property type="entry name" value="UBIQUINONE BIOSYNTHESIS MONOOXYGENASE COQ6, MITOCHONDRIAL"/>
    <property type="match status" value="1"/>
</dbReference>
<organism evidence="9 10">
    <name type="scientific">Propylenella binzhouense</name>
    <dbReference type="NCBI Taxonomy" id="2555902"/>
    <lineage>
        <taxon>Bacteria</taxon>
        <taxon>Pseudomonadati</taxon>
        <taxon>Pseudomonadota</taxon>
        <taxon>Alphaproteobacteria</taxon>
        <taxon>Hyphomicrobiales</taxon>
        <taxon>Propylenellaceae</taxon>
        <taxon>Propylenella</taxon>
    </lineage>
</organism>
<accession>A0A964T6N5</accession>
<dbReference type="GO" id="GO:0004497">
    <property type="term" value="F:monooxygenase activity"/>
    <property type="evidence" value="ECO:0007669"/>
    <property type="project" value="UniProtKB-KW"/>
</dbReference>
<evidence type="ECO:0000256" key="2">
    <source>
        <dbReference type="ARBA" id="ARBA00004749"/>
    </source>
</evidence>
<name>A0A964T6N5_9HYPH</name>
<proteinExistence type="inferred from homology"/>
<dbReference type="InterPro" id="IPR010971">
    <property type="entry name" value="UbiH/COQ6"/>
</dbReference>
<keyword evidence="6" id="KW-0560">Oxidoreductase</keyword>
<feature type="domain" description="FAD-binding" evidence="8">
    <location>
        <begin position="9"/>
        <end position="335"/>
    </location>
</feature>
<comment type="cofactor">
    <cofactor evidence="1">
        <name>FAD</name>
        <dbReference type="ChEBI" id="CHEBI:57692"/>
    </cofactor>
</comment>
<dbReference type="RefSeq" id="WP_161141731.1">
    <property type="nucleotide sequence ID" value="NZ_SPKJ01000072.1"/>
</dbReference>
<dbReference type="NCBIfam" id="TIGR01988">
    <property type="entry name" value="Ubi-OHases"/>
    <property type="match status" value="1"/>
</dbReference>
<evidence type="ECO:0000256" key="1">
    <source>
        <dbReference type="ARBA" id="ARBA00001974"/>
    </source>
</evidence>
<dbReference type="OrthoDB" id="9796623at2"/>
<keyword evidence="5" id="KW-0274">FAD</keyword>
<dbReference type="PRINTS" id="PR00420">
    <property type="entry name" value="RNGMNOXGNASE"/>
</dbReference>
<dbReference type="GO" id="GO:0006744">
    <property type="term" value="P:ubiquinone biosynthetic process"/>
    <property type="evidence" value="ECO:0007669"/>
    <property type="project" value="InterPro"/>
</dbReference>
<evidence type="ECO:0000259" key="8">
    <source>
        <dbReference type="Pfam" id="PF01494"/>
    </source>
</evidence>
<gene>
    <name evidence="9" type="ORF">E4O86_16895</name>
</gene>
<evidence type="ECO:0000256" key="3">
    <source>
        <dbReference type="ARBA" id="ARBA00005349"/>
    </source>
</evidence>
<dbReference type="InterPro" id="IPR051205">
    <property type="entry name" value="UbiH/COQ6_monooxygenase"/>
</dbReference>
<dbReference type="Proteomes" id="UP000773614">
    <property type="component" value="Unassembled WGS sequence"/>
</dbReference>
<protein>
    <submittedName>
        <fullName evidence="9">FAD-dependent oxidoreductase</fullName>
    </submittedName>
</protein>
<dbReference type="SUPFAM" id="SSF51905">
    <property type="entry name" value="FAD/NAD(P)-binding domain"/>
    <property type="match status" value="1"/>
</dbReference>
<dbReference type="InterPro" id="IPR036188">
    <property type="entry name" value="FAD/NAD-bd_sf"/>
</dbReference>
<evidence type="ECO:0000256" key="5">
    <source>
        <dbReference type="ARBA" id="ARBA00022827"/>
    </source>
</evidence>
<comment type="pathway">
    <text evidence="2">Cofactor biosynthesis; ubiquinone biosynthesis.</text>
</comment>
<dbReference type="GO" id="GO:0071949">
    <property type="term" value="F:FAD binding"/>
    <property type="evidence" value="ECO:0007669"/>
    <property type="project" value="InterPro"/>
</dbReference>
<dbReference type="GO" id="GO:0016705">
    <property type="term" value="F:oxidoreductase activity, acting on paired donors, with incorporation or reduction of molecular oxygen"/>
    <property type="evidence" value="ECO:0007669"/>
    <property type="project" value="InterPro"/>
</dbReference>
<comment type="similarity">
    <text evidence="3">Belongs to the UbiH/COQ6 family.</text>
</comment>
<evidence type="ECO:0000313" key="10">
    <source>
        <dbReference type="Proteomes" id="UP000773614"/>
    </source>
</evidence>
<dbReference type="AlphaFoldDB" id="A0A964T6N5"/>
<sequence length="393" mass="41111">MSSPTPHSFDVAVIGGGATGYAAALAAARAGLETILCAPPASFPPGRTAALLRGSVDLLESLGAWQHVERYGEPITAIRMADATKRLIRAPEVTFYASEIGLPAFGYNVPNADLVAGLAEAAGDVEGLTVRREPVDAVLPGSDAVTLRSGSGEVEARLVVGADGGRSLARRAADIESRTWSYRQAAIVATFGIESPHRGVSTEFHTEAGPFTLVPLPGHRVSLVWVDRPDRAEMAALLAGPAFARVVEERAASIHGAMTAESAPALVPLHGALAKEVARGRIVLVGEAAHTFPPIGAQGLNLGFRDVEALVHLFARHRADPGAETAVASYGRARRFDIASRTLMVDLLNRSLLTDFLPVQALRSAGLAAAAGIPFARQFLMRRGLGARLPSPG</sequence>
<comment type="caution">
    <text evidence="9">The sequence shown here is derived from an EMBL/GenBank/DDBJ whole genome shotgun (WGS) entry which is preliminary data.</text>
</comment>
<evidence type="ECO:0000256" key="4">
    <source>
        <dbReference type="ARBA" id="ARBA00022630"/>
    </source>
</evidence>
<keyword evidence="4" id="KW-0285">Flavoprotein</keyword>
<reference evidence="9" key="1">
    <citation type="submission" date="2019-03" db="EMBL/GenBank/DDBJ databases">
        <title>Afifella sp. nov., isolated from activated sludge.</title>
        <authorList>
            <person name="Li Q."/>
            <person name="Liu Y."/>
        </authorList>
    </citation>
    <scope>NUCLEOTIDE SEQUENCE</scope>
    <source>
        <strain evidence="9">L72</strain>
    </source>
</reference>
<evidence type="ECO:0000256" key="6">
    <source>
        <dbReference type="ARBA" id="ARBA00023002"/>
    </source>
</evidence>
<keyword evidence="7" id="KW-0503">Monooxygenase</keyword>
<evidence type="ECO:0000256" key="7">
    <source>
        <dbReference type="ARBA" id="ARBA00023033"/>
    </source>
</evidence>